<feature type="region of interest" description="Disordered" evidence="1">
    <location>
        <begin position="1"/>
        <end position="23"/>
    </location>
</feature>
<feature type="compositionally biased region" description="Low complexity" evidence="1">
    <location>
        <begin position="13"/>
        <end position="23"/>
    </location>
</feature>
<feature type="compositionally biased region" description="Basic residues" evidence="1">
    <location>
        <begin position="50"/>
        <end position="62"/>
    </location>
</feature>
<protein>
    <submittedName>
        <fullName evidence="2">Uncharacterized protein</fullName>
    </submittedName>
</protein>
<dbReference type="EMBL" id="CADIKH010000368">
    <property type="protein sequence ID" value="CAB3775278.1"/>
    <property type="molecule type" value="Genomic_DNA"/>
</dbReference>
<gene>
    <name evidence="2" type="ORF">LMG29542_08660</name>
</gene>
<dbReference type="AlphaFoldDB" id="A0A6J5F8R5"/>
<evidence type="ECO:0000313" key="2">
    <source>
        <dbReference type="EMBL" id="CAB3775278.1"/>
    </source>
</evidence>
<reference evidence="2 3" key="1">
    <citation type="submission" date="2020-04" db="EMBL/GenBank/DDBJ databases">
        <authorList>
            <person name="De Canck E."/>
        </authorList>
    </citation>
    <scope>NUCLEOTIDE SEQUENCE [LARGE SCALE GENOMIC DNA]</scope>
    <source>
        <strain evidence="2 3">LMG 29542</strain>
    </source>
</reference>
<feature type="region of interest" description="Disordered" evidence="1">
    <location>
        <begin position="47"/>
        <end position="74"/>
    </location>
</feature>
<keyword evidence="3" id="KW-1185">Reference proteome</keyword>
<name>A0A6J5F8R5_9BURK</name>
<organism evidence="2 3">
    <name type="scientific">Paraburkholderia humisilvae</name>
    <dbReference type="NCBI Taxonomy" id="627669"/>
    <lineage>
        <taxon>Bacteria</taxon>
        <taxon>Pseudomonadati</taxon>
        <taxon>Pseudomonadota</taxon>
        <taxon>Betaproteobacteria</taxon>
        <taxon>Burkholderiales</taxon>
        <taxon>Burkholderiaceae</taxon>
        <taxon>Paraburkholderia</taxon>
    </lineage>
</organism>
<sequence>MPYSPPTDSPWKSRATSSSAGASTPICAYGGSTAITSEPPHIMNTDTIIAKRRPRWSARRPKNQPPIGRIRKPAANTPAVLSSCVVVSPFGKKAGAKYSAQNE</sequence>
<dbReference type="Proteomes" id="UP000494363">
    <property type="component" value="Unassembled WGS sequence"/>
</dbReference>
<evidence type="ECO:0000256" key="1">
    <source>
        <dbReference type="SAM" id="MobiDB-lite"/>
    </source>
</evidence>
<proteinExistence type="predicted"/>
<evidence type="ECO:0000313" key="3">
    <source>
        <dbReference type="Proteomes" id="UP000494363"/>
    </source>
</evidence>
<accession>A0A6J5F8R5</accession>